<feature type="transmembrane region" description="Helical" evidence="6">
    <location>
        <begin position="105"/>
        <end position="124"/>
    </location>
</feature>
<dbReference type="Proteomes" id="UP000000421">
    <property type="component" value="Chromosome"/>
</dbReference>
<name>A0A0H3M4B4_BARHE</name>
<accession>A0A0H3M4B4</accession>
<evidence type="ECO:0000313" key="8">
    <source>
        <dbReference type="EMBL" id="CAF26886.1"/>
    </source>
</evidence>
<protein>
    <recommendedName>
        <fullName evidence="7">EamA domain-containing protein</fullName>
    </recommendedName>
</protein>
<keyword evidence="9" id="KW-1185">Reference proteome</keyword>
<keyword evidence="4 6" id="KW-1133">Transmembrane helix</keyword>
<dbReference type="Pfam" id="PF00892">
    <property type="entry name" value="EamA"/>
    <property type="match status" value="2"/>
</dbReference>
<feature type="transmembrane region" description="Helical" evidence="6">
    <location>
        <begin position="21"/>
        <end position="41"/>
    </location>
</feature>
<reference evidence="8 9" key="1">
    <citation type="journal article" date="2004" name="Proc. Natl. Acad. Sci. U.S.A.">
        <title>The louse-borne human pathogen Bartonella quintana is a genomic derivative of the zoonotic agent Bartonella henselae.</title>
        <authorList>
            <person name="Alsmark U.C.M."/>
            <person name="Frank A.C."/>
            <person name="Karlberg E.O."/>
            <person name="Legault B.-A."/>
            <person name="Ardell D.H."/>
            <person name="Canbaeck B."/>
            <person name="Eriksson A.-S."/>
            <person name="Naeslund A.K."/>
            <person name="Handley S.A."/>
            <person name="Huvet M."/>
            <person name="La Scola B."/>
            <person name="Holmberg M."/>
            <person name="Andersson S.G.E."/>
        </authorList>
    </citation>
    <scope>NUCLEOTIDE SEQUENCE [LARGE SCALE GENOMIC DNA]</scope>
    <source>
        <strain evidence="9">ATCC 49882 / DSM 28221 / CCUG 30454 / Houston 1</strain>
    </source>
</reference>
<evidence type="ECO:0000256" key="4">
    <source>
        <dbReference type="ARBA" id="ARBA00022989"/>
    </source>
</evidence>
<organism evidence="8 9">
    <name type="scientific">Bartonella henselae (strain ATCC 49882 / DSM 28221 / CCUG 30454 / Houston 1)</name>
    <name type="common">Rochalimaea henselae</name>
    <dbReference type="NCBI Taxonomy" id="283166"/>
    <lineage>
        <taxon>Bacteria</taxon>
        <taxon>Pseudomonadati</taxon>
        <taxon>Pseudomonadota</taxon>
        <taxon>Alphaproteobacteria</taxon>
        <taxon>Hyphomicrobiales</taxon>
        <taxon>Bartonellaceae</taxon>
        <taxon>Bartonella</taxon>
    </lineage>
</organism>
<sequence length="306" mass="33593">MKPFMNNTKQLKRPLLNKQELALFAATILWGITFLVIHIAVRYSGPLFFVGFRFMVASLICGAIFWRSLKGITVYEIFAGMAIGLGMFLGYALQATGLQTIISSQSAFITALYVPIVPILQWIVFKKPPRLACWLGIIFAFIGLILISGKKSGSFDFSKGEILTLLGALAIAGEVILIGIFAHKVDSRRVTIIQLFFSGLFSFFCMPFIGESIPPFSWVWLNIGIGLALMSAIIQLAMNWAQKSISPTRATLIYAGEPVWAGIVGRLAGEHLSPLALLGGALILIGIVVAELQPSQWRKKKNNLKK</sequence>
<feature type="transmembrane region" description="Helical" evidence="6">
    <location>
        <begin position="162"/>
        <end position="183"/>
    </location>
</feature>
<dbReference type="eggNOG" id="COG0697">
    <property type="taxonomic scope" value="Bacteria"/>
</dbReference>
<dbReference type="PaxDb" id="283166-BH00700"/>
<feature type="transmembrane region" description="Helical" evidence="6">
    <location>
        <begin position="275"/>
        <end position="292"/>
    </location>
</feature>
<keyword evidence="2" id="KW-1003">Cell membrane</keyword>
<feature type="transmembrane region" description="Helical" evidence="6">
    <location>
        <begin position="131"/>
        <end position="150"/>
    </location>
</feature>
<evidence type="ECO:0000256" key="5">
    <source>
        <dbReference type="ARBA" id="ARBA00023136"/>
    </source>
</evidence>
<feature type="transmembrane region" description="Helical" evidence="6">
    <location>
        <begin position="216"/>
        <end position="238"/>
    </location>
</feature>
<proteinExistence type="predicted"/>
<evidence type="ECO:0000256" key="3">
    <source>
        <dbReference type="ARBA" id="ARBA00022692"/>
    </source>
</evidence>
<feature type="transmembrane region" description="Helical" evidence="6">
    <location>
        <begin position="47"/>
        <end position="66"/>
    </location>
</feature>
<evidence type="ECO:0000256" key="2">
    <source>
        <dbReference type="ARBA" id="ARBA00022475"/>
    </source>
</evidence>
<dbReference type="PANTHER" id="PTHR42920:SF5">
    <property type="entry name" value="EAMA DOMAIN-CONTAINING PROTEIN"/>
    <property type="match status" value="1"/>
</dbReference>
<feature type="transmembrane region" description="Helical" evidence="6">
    <location>
        <begin position="190"/>
        <end position="210"/>
    </location>
</feature>
<dbReference type="KEGG" id="bhe:BH00700"/>
<dbReference type="EnsemblBacteria" id="CAF26886">
    <property type="protein sequence ID" value="CAF26886"/>
    <property type="gene ID" value="BH00700"/>
</dbReference>
<dbReference type="InterPro" id="IPR000620">
    <property type="entry name" value="EamA_dom"/>
</dbReference>
<comment type="subcellular location">
    <subcellularLocation>
        <location evidence="1">Cell membrane</location>
        <topology evidence="1">Multi-pass membrane protein</topology>
    </subcellularLocation>
</comment>
<dbReference type="InterPro" id="IPR051258">
    <property type="entry name" value="Diverse_Substrate_Transporter"/>
</dbReference>
<keyword evidence="5 6" id="KW-0472">Membrane</keyword>
<feature type="domain" description="EamA" evidence="7">
    <location>
        <begin position="20"/>
        <end position="148"/>
    </location>
</feature>
<feature type="transmembrane region" description="Helical" evidence="6">
    <location>
        <begin position="73"/>
        <end position="93"/>
    </location>
</feature>
<dbReference type="InterPro" id="IPR037185">
    <property type="entry name" value="EmrE-like"/>
</dbReference>
<evidence type="ECO:0000259" key="7">
    <source>
        <dbReference type="Pfam" id="PF00892"/>
    </source>
</evidence>
<keyword evidence="3 6" id="KW-0812">Transmembrane</keyword>
<dbReference type="EMBL" id="BX897699">
    <property type="protein sequence ID" value="CAF26886.1"/>
    <property type="molecule type" value="Genomic_DNA"/>
</dbReference>
<evidence type="ECO:0000313" key="9">
    <source>
        <dbReference type="Proteomes" id="UP000000421"/>
    </source>
</evidence>
<dbReference type="PANTHER" id="PTHR42920">
    <property type="entry name" value="OS03G0707200 PROTEIN-RELATED"/>
    <property type="match status" value="1"/>
</dbReference>
<dbReference type="AlphaFoldDB" id="A0A0H3M4B4"/>
<dbReference type="GO" id="GO:0005886">
    <property type="term" value="C:plasma membrane"/>
    <property type="evidence" value="ECO:0007669"/>
    <property type="project" value="UniProtKB-SubCell"/>
</dbReference>
<feature type="domain" description="EamA" evidence="7">
    <location>
        <begin position="159"/>
        <end position="289"/>
    </location>
</feature>
<gene>
    <name evidence="8" type="ordered locus">BH00700</name>
</gene>
<feature type="transmembrane region" description="Helical" evidence="6">
    <location>
        <begin position="250"/>
        <end position="269"/>
    </location>
</feature>
<evidence type="ECO:0000256" key="1">
    <source>
        <dbReference type="ARBA" id="ARBA00004651"/>
    </source>
</evidence>
<evidence type="ECO:0000256" key="6">
    <source>
        <dbReference type="SAM" id="Phobius"/>
    </source>
</evidence>
<dbReference type="SUPFAM" id="SSF103481">
    <property type="entry name" value="Multidrug resistance efflux transporter EmrE"/>
    <property type="match status" value="2"/>
</dbReference>